<dbReference type="Pfam" id="PF10967">
    <property type="entry name" value="DUF2769"/>
    <property type="match status" value="1"/>
</dbReference>
<name>A0A1F7RUX7_9BACT</name>
<accession>A0A1F7RUX7</accession>
<dbReference type="Proteomes" id="UP000179266">
    <property type="component" value="Unassembled WGS sequence"/>
</dbReference>
<dbReference type="AlphaFoldDB" id="A0A1F7RUX7"/>
<comment type="caution">
    <text evidence="1">The sequence shown here is derived from an EMBL/GenBank/DDBJ whole genome shotgun (WGS) entry which is preliminary data.</text>
</comment>
<organism evidence="1 2">
    <name type="scientific">Candidatus Schekmanbacteria bacterium RBG_13_48_7</name>
    <dbReference type="NCBI Taxonomy" id="1817878"/>
    <lineage>
        <taxon>Bacteria</taxon>
        <taxon>Candidatus Schekmaniibacteriota</taxon>
    </lineage>
</organism>
<dbReference type="InterPro" id="IPR020075">
    <property type="entry name" value="Uncharacterised_AF2234"/>
</dbReference>
<sequence length="75" mass="8638">MCRVDDNKWNLEKCLKFCTKCPSFGNRKNEGLYCARGESKHFSEIQKRGCHCPECDIYKAYELTGSYFCINGAVV</sequence>
<reference evidence="1 2" key="1">
    <citation type="journal article" date="2016" name="Nat. Commun.">
        <title>Thousands of microbial genomes shed light on interconnected biogeochemical processes in an aquifer system.</title>
        <authorList>
            <person name="Anantharaman K."/>
            <person name="Brown C.T."/>
            <person name="Hug L.A."/>
            <person name="Sharon I."/>
            <person name="Castelle C.J."/>
            <person name="Probst A.J."/>
            <person name="Thomas B.C."/>
            <person name="Singh A."/>
            <person name="Wilkins M.J."/>
            <person name="Karaoz U."/>
            <person name="Brodie E.L."/>
            <person name="Williams K.H."/>
            <person name="Hubbard S.S."/>
            <person name="Banfield J.F."/>
        </authorList>
    </citation>
    <scope>NUCLEOTIDE SEQUENCE [LARGE SCALE GENOMIC DNA]</scope>
</reference>
<dbReference type="EMBL" id="MGDD01000191">
    <property type="protein sequence ID" value="OGL45180.1"/>
    <property type="molecule type" value="Genomic_DNA"/>
</dbReference>
<evidence type="ECO:0000313" key="1">
    <source>
        <dbReference type="EMBL" id="OGL45180.1"/>
    </source>
</evidence>
<evidence type="ECO:0000313" key="2">
    <source>
        <dbReference type="Proteomes" id="UP000179266"/>
    </source>
</evidence>
<gene>
    <name evidence="1" type="ORF">A2161_17855</name>
</gene>
<evidence type="ECO:0008006" key="3">
    <source>
        <dbReference type="Google" id="ProtNLM"/>
    </source>
</evidence>
<proteinExistence type="predicted"/>
<protein>
    <recommendedName>
        <fullName evidence="3">DUF2769 domain-containing protein</fullName>
    </recommendedName>
</protein>